<evidence type="ECO:0000256" key="3">
    <source>
        <dbReference type="ARBA" id="ARBA00022679"/>
    </source>
</evidence>
<evidence type="ECO:0000313" key="11">
    <source>
        <dbReference type="Proteomes" id="UP000242188"/>
    </source>
</evidence>
<dbReference type="PANTHER" id="PTHR12137:SF54">
    <property type="entry name" value="CARBOHYDRATE SULFOTRANSFERASE"/>
    <property type="match status" value="1"/>
</dbReference>
<dbReference type="SUPFAM" id="SSF52540">
    <property type="entry name" value="P-loop containing nucleoside triphosphate hydrolases"/>
    <property type="match status" value="2"/>
</dbReference>
<dbReference type="AlphaFoldDB" id="A0A210R2Q8"/>
<dbReference type="GO" id="GO:0000139">
    <property type="term" value="C:Golgi membrane"/>
    <property type="evidence" value="ECO:0007669"/>
    <property type="project" value="UniProtKB-SubCell"/>
</dbReference>
<dbReference type="InterPro" id="IPR005331">
    <property type="entry name" value="Sulfotransferase"/>
</dbReference>
<dbReference type="InterPro" id="IPR018011">
    <property type="entry name" value="Carb_sulfotrans_8-10"/>
</dbReference>
<keyword evidence="8 9" id="KW-0325">Glycoprotein</keyword>
<evidence type="ECO:0000256" key="6">
    <source>
        <dbReference type="ARBA" id="ARBA00023034"/>
    </source>
</evidence>
<comment type="similarity">
    <text evidence="2 9">Belongs to the sulfotransferase 2 family.</text>
</comment>
<dbReference type="PANTHER" id="PTHR12137">
    <property type="entry name" value="CARBOHYDRATE SULFOTRANSFERASE"/>
    <property type="match status" value="1"/>
</dbReference>
<evidence type="ECO:0000256" key="9">
    <source>
        <dbReference type="RuleBase" id="RU364020"/>
    </source>
</evidence>
<accession>A0A210R2Q8</accession>
<reference evidence="10 11" key="1">
    <citation type="journal article" date="2017" name="Nat. Ecol. Evol.">
        <title>Scallop genome provides insights into evolution of bilaterian karyotype and development.</title>
        <authorList>
            <person name="Wang S."/>
            <person name="Zhang J."/>
            <person name="Jiao W."/>
            <person name="Li J."/>
            <person name="Xun X."/>
            <person name="Sun Y."/>
            <person name="Guo X."/>
            <person name="Huan P."/>
            <person name="Dong B."/>
            <person name="Zhang L."/>
            <person name="Hu X."/>
            <person name="Sun X."/>
            <person name="Wang J."/>
            <person name="Zhao C."/>
            <person name="Wang Y."/>
            <person name="Wang D."/>
            <person name="Huang X."/>
            <person name="Wang R."/>
            <person name="Lv J."/>
            <person name="Li Y."/>
            <person name="Zhang Z."/>
            <person name="Liu B."/>
            <person name="Lu W."/>
            <person name="Hui Y."/>
            <person name="Liang J."/>
            <person name="Zhou Z."/>
            <person name="Hou R."/>
            <person name="Li X."/>
            <person name="Liu Y."/>
            <person name="Li H."/>
            <person name="Ning X."/>
            <person name="Lin Y."/>
            <person name="Zhao L."/>
            <person name="Xing Q."/>
            <person name="Dou J."/>
            <person name="Li Y."/>
            <person name="Mao J."/>
            <person name="Guo H."/>
            <person name="Dou H."/>
            <person name="Li T."/>
            <person name="Mu C."/>
            <person name="Jiang W."/>
            <person name="Fu Q."/>
            <person name="Fu X."/>
            <person name="Miao Y."/>
            <person name="Liu J."/>
            <person name="Yu Q."/>
            <person name="Li R."/>
            <person name="Liao H."/>
            <person name="Li X."/>
            <person name="Kong Y."/>
            <person name="Jiang Z."/>
            <person name="Chourrout D."/>
            <person name="Li R."/>
            <person name="Bao Z."/>
        </authorList>
    </citation>
    <scope>NUCLEOTIDE SEQUENCE [LARGE SCALE GENOMIC DNA]</scope>
    <source>
        <strain evidence="10 11">PY_sf001</strain>
    </source>
</reference>
<keyword evidence="11" id="KW-1185">Reference proteome</keyword>
<evidence type="ECO:0000256" key="7">
    <source>
        <dbReference type="ARBA" id="ARBA00023136"/>
    </source>
</evidence>
<keyword evidence="4" id="KW-0812">Transmembrane</keyword>
<evidence type="ECO:0000256" key="2">
    <source>
        <dbReference type="ARBA" id="ARBA00006339"/>
    </source>
</evidence>
<keyword evidence="9" id="KW-0119">Carbohydrate metabolism</keyword>
<dbReference type="OrthoDB" id="6380564at2759"/>
<evidence type="ECO:0000256" key="5">
    <source>
        <dbReference type="ARBA" id="ARBA00022989"/>
    </source>
</evidence>
<keyword evidence="6 9" id="KW-0333">Golgi apparatus</keyword>
<evidence type="ECO:0000256" key="8">
    <source>
        <dbReference type="ARBA" id="ARBA00023180"/>
    </source>
</evidence>
<keyword evidence="5" id="KW-1133">Transmembrane helix</keyword>
<dbReference type="Proteomes" id="UP000242188">
    <property type="component" value="Unassembled WGS sequence"/>
</dbReference>
<gene>
    <name evidence="10" type="ORF">KP79_PYT21960</name>
</gene>
<name>A0A210R2Q8_MIZYE</name>
<protein>
    <recommendedName>
        <fullName evidence="9">Carbohydrate sulfotransferase</fullName>
        <ecNumber evidence="9">2.8.2.-</ecNumber>
    </recommendedName>
</protein>
<comment type="caution">
    <text evidence="10">The sequence shown here is derived from an EMBL/GenBank/DDBJ whole genome shotgun (WGS) entry which is preliminary data.</text>
</comment>
<sequence>MSRLQTRNRSAATTCTTDKLYDKSIQIESYLKALQNVKEYMTEKRFKYFVDNMRRPDASQIYRDRITDLYESCATVTMRRVTGRTPRFFFAKTNNIAFCKTPKSGSTFIGTLVSALEYKGELGNMFHVNRERVHGRNEMDFSTLLNHKSDSTKIVLVTRNPYTRLFSAFIDKYFLLGAWGKGLARVKDKGRYKMGNGYCGYNVSFQDVLDYIATKGTVDAHTLPVTSLCNPCTVHYGILCKQETLTADIEHVMNVINITQSKRQAIMNMINGKSLNDTLFAWISSHLQYYKTYKIDCSDKILLMEKLWQALQLQGYISLTLSFPTREFKTTLITKVKNVMEHMTGKQFKYFVDNMRRPDASQIYRDRITDLYESCATVTMRRVKGRAPRFFFARTNNVAFCKAPKSGSTFVGTLVSALEYKGELGNMFHVNRERVHGRNEMDFSTLLNHQSDSMKIVLVTRNPYTRLFSAFIDKYFLLGAWGKGLARVKGKGRYKMGNGYCGYNVSFQEVLDYIATKGTVDEHTLPITSLCNPCTVHYGILCKQETLTADIEHVMNVINITQSKRQAIMNMINGISLNDTLFAWISSHLQYYNNYKIDCSDKILLMEKLWQALQLQGYISLTLSFPTREFKALTEFNAEGLTALFIKLISSSPLSKSQMAMQRKRVLAEAYSRVDSSTITSVQALFAQDFHLFGYDSSIPV</sequence>
<dbReference type="EMBL" id="NEDP02000736">
    <property type="protein sequence ID" value="OWF55215.1"/>
    <property type="molecule type" value="Genomic_DNA"/>
</dbReference>
<keyword evidence="7" id="KW-0472">Membrane</keyword>
<dbReference type="EC" id="2.8.2.-" evidence="9"/>
<dbReference type="GO" id="GO:0016051">
    <property type="term" value="P:carbohydrate biosynthetic process"/>
    <property type="evidence" value="ECO:0007669"/>
    <property type="project" value="InterPro"/>
</dbReference>
<keyword evidence="9" id="KW-0735">Signal-anchor</keyword>
<evidence type="ECO:0000256" key="4">
    <source>
        <dbReference type="ARBA" id="ARBA00022692"/>
    </source>
</evidence>
<evidence type="ECO:0000313" key="10">
    <source>
        <dbReference type="EMBL" id="OWF55215.1"/>
    </source>
</evidence>
<organism evidence="10 11">
    <name type="scientific">Mizuhopecten yessoensis</name>
    <name type="common">Japanese scallop</name>
    <name type="synonym">Patinopecten yessoensis</name>
    <dbReference type="NCBI Taxonomy" id="6573"/>
    <lineage>
        <taxon>Eukaryota</taxon>
        <taxon>Metazoa</taxon>
        <taxon>Spiralia</taxon>
        <taxon>Lophotrochozoa</taxon>
        <taxon>Mollusca</taxon>
        <taxon>Bivalvia</taxon>
        <taxon>Autobranchia</taxon>
        <taxon>Pteriomorphia</taxon>
        <taxon>Pectinida</taxon>
        <taxon>Pectinoidea</taxon>
        <taxon>Pectinidae</taxon>
        <taxon>Mizuhopecten</taxon>
    </lineage>
</organism>
<dbReference type="InterPro" id="IPR027417">
    <property type="entry name" value="P-loop_NTPase"/>
</dbReference>
<evidence type="ECO:0000256" key="1">
    <source>
        <dbReference type="ARBA" id="ARBA00004323"/>
    </source>
</evidence>
<dbReference type="Pfam" id="PF03567">
    <property type="entry name" value="Sulfotransfer_2"/>
    <property type="match status" value="2"/>
</dbReference>
<proteinExistence type="inferred from homology"/>
<dbReference type="GO" id="GO:0008146">
    <property type="term" value="F:sulfotransferase activity"/>
    <property type="evidence" value="ECO:0007669"/>
    <property type="project" value="InterPro"/>
</dbReference>
<keyword evidence="3 9" id="KW-0808">Transferase</keyword>
<comment type="subcellular location">
    <subcellularLocation>
        <location evidence="1 9">Golgi apparatus membrane</location>
        <topology evidence="1 9">Single-pass type II membrane protein</topology>
    </subcellularLocation>
</comment>